<keyword evidence="5" id="KW-0346">Stress response</keyword>
<dbReference type="Proteomes" id="UP000186922">
    <property type="component" value="Unassembled WGS sequence"/>
</dbReference>
<dbReference type="Gene3D" id="1.20.1080.10">
    <property type="entry name" value="Glycerol uptake facilitator protein"/>
    <property type="match status" value="1"/>
</dbReference>
<gene>
    <name evidence="8" type="primary">RvY_10155-1</name>
    <name evidence="8" type="synonym">RvY_10155.1</name>
    <name evidence="8" type="ORF">RvY_10155</name>
</gene>
<evidence type="ECO:0000256" key="6">
    <source>
        <dbReference type="ARBA" id="ARBA00023136"/>
    </source>
</evidence>
<evidence type="ECO:0000256" key="7">
    <source>
        <dbReference type="RuleBase" id="RU000477"/>
    </source>
</evidence>
<dbReference type="STRING" id="947166.A0A1D1VBU3"/>
<proteinExistence type="inferred from homology"/>
<organism evidence="8 9">
    <name type="scientific">Ramazzottius varieornatus</name>
    <name type="common">Water bear</name>
    <name type="synonym">Tardigrade</name>
    <dbReference type="NCBI Taxonomy" id="947166"/>
    <lineage>
        <taxon>Eukaryota</taxon>
        <taxon>Metazoa</taxon>
        <taxon>Ecdysozoa</taxon>
        <taxon>Tardigrada</taxon>
        <taxon>Eutardigrada</taxon>
        <taxon>Parachela</taxon>
        <taxon>Hypsibioidea</taxon>
        <taxon>Ramazzottiidae</taxon>
        <taxon>Ramazzottius</taxon>
    </lineage>
</organism>
<dbReference type="PANTHER" id="PTHR19139">
    <property type="entry name" value="AQUAPORIN TRANSPORTER"/>
    <property type="match status" value="1"/>
</dbReference>
<dbReference type="InterPro" id="IPR034294">
    <property type="entry name" value="Aquaporin_transptr"/>
</dbReference>
<evidence type="ECO:0000256" key="3">
    <source>
        <dbReference type="ARBA" id="ARBA00022692"/>
    </source>
</evidence>
<dbReference type="PANTHER" id="PTHR19139:SF199">
    <property type="entry name" value="MIP17260P"/>
    <property type="match status" value="1"/>
</dbReference>
<dbReference type="SUPFAM" id="SSF81338">
    <property type="entry name" value="Aquaporin-like"/>
    <property type="match status" value="1"/>
</dbReference>
<comment type="subcellular location">
    <subcellularLocation>
        <location evidence="1">Membrane</location>
        <topology evidence="1">Multi-pass membrane protein</topology>
    </subcellularLocation>
</comment>
<dbReference type="AlphaFoldDB" id="A0A1D1VBU3"/>
<accession>A0A1D1VBU3</accession>
<evidence type="ECO:0000313" key="9">
    <source>
        <dbReference type="Proteomes" id="UP000186922"/>
    </source>
</evidence>
<name>A0A1D1VBU3_RAMVA</name>
<keyword evidence="6" id="KW-0472">Membrane</keyword>
<sequence length="281" mass="30888">MEKSEVRDRIRQVLEQYAKSPSWTPRQELRQPLFWKCIRAEFIGSLILMVFTTSASNGEYLPSISYGCVITILTYIFKATSIHFNPVVSLSASLLRAITPFRCICLILAQSLGSLSGATVVCLGLTSTNGTITTVSPTVSVSASQGFGYEFFATFLLMLTMASHLECPTDDQNYPLIMGIATTAVSSFAHNATGGFLNPFRALSLALFHRQYSSHYVYWLGPVLGSLLAVFTHDFLRPSRSTRSDTLHRNANGNLTSLPVAVSRSQEAIQMDSEFTIATLT</sequence>
<dbReference type="EMBL" id="BDGG01000005">
    <property type="protein sequence ID" value="GAU99111.1"/>
    <property type="molecule type" value="Genomic_DNA"/>
</dbReference>
<dbReference type="PRINTS" id="PR00783">
    <property type="entry name" value="MINTRINSICP"/>
</dbReference>
<comment type="caution">
    <text evidence="8">The sequence shown here is derived from an EMBL/GenBank/DDBJ whole genome shotgun (WGS) entry which is preliminary data.</text>
</comment>
<keyword evidence="3 7" id="KW-0812">Transmembrane</keyword>
<keyword evidence="4" id="KW-1133">Transmembrane helix</keyword>
<dbReference type="Pfam" id="PF00230">
    <property type="entry name" value="MIP"/>
    <property type="match status" value="1"/>
</dbReference>
<dbReference type="GO" id="GO:0005886">
    <property type="term" value="C:plasma membrane"/>
    <property type="evidence" value="ECO:0007669"/>
    <property type="project" value="TreeGrafter"/>
</dbReference>
<dbReference type="InterPro" id="IPR000425">
    <property type="entry name" value="MIP"/>
</dbReference>
<reference evidence="8 9" key="1">
    <citation type="journal article" date="2016" name="Nat. Commun.">
        <title>Extremotolerant tardigrade genome and improved radiotolerance of human cultured cells by tardigrade-unique protein.</title>
        <authorList>
            <person name="Hashimoto T."/>
            <person name="Horikawa D.D."/>
            <person name="Saito Y."/>
            <person name="Kuwahara H."/>
            <person name="Kozuka-Hata H."/>
            <person name="Shin-I T."/>
            <person name="Minakuchi Y."/>
            <person name="Ohishi K."/>
            <person name="Motoyama A."/>
            <person name="Aizu T."/>
            <person name="Enomoto A."/>
            <person name="Kondo K."/>
            <person name="Tanaka S."/>
            <person name="Hara Y."/>
            <person name="Koshikawa S."/>
            <person name="Sagara H."/>
            <person name="Miura T."/>
            <person name="Yokobori S."/>
            <person name="Miyagawa K."/>
            <person name="Suzuki Y."/>
            <person name="Kubo T."/>
            <person name="Oyama M."/>
            <person name="Kohara Y."/>
            <person name="Fujiyama A."/>
            <person name="Arakawa K."/>
            <person name="Katayama T."/>
            <person name="Toyoda A."/>
            <person name="Kunieda T."/>
        </authorList>
    </citation>
    <scope>NUCLEOTIDE SEQUENCE [LARGE SCALE GENOMIC DNA]</scope>
    <source>
        <strain evidence="8 9">YOKOZUNA-1</strain>
    </source>
</reference>
<keyword evidence="9" id="KW-1185">Reference proteome</keyword>
<comment type="similarity">
    <text evidence="2 7">Belongs to the MIP/aquaporin (TC 1.A.8) family.</text>
</comment>
<evidence type="ECO:0000256" key="2">
    <source>
        <dbReference type="ARBA" id="ARBA00006175"/>
    </source>
</evidence>
<evidence type="ECO:0000256" key="1">
    <source>
        <dbReference type="ARBA" id="ARBA00004141"/>
    </source>
</evidence>
<evidence type="ECO:0000256" key="5">
    <source>
        <dbReference type="ARBA" id="ARBA00023016"/>
    </source>
</evidence>
<dbReference type="GO" id="GO:0015250">
    <property type="term" value="F:water channel activity"/>
    <property type="evidence" value="ECO:0007669"/>
    <property type="project" value="TreeGrafter"/>
</dbReference>
<protein>
    <submittedName>
        <fullName evidence="8">AQP13</fullName>
    </submittedName>
</protein>
<evidence type="ECO:0000256" key="4">
    <source>
        <dbReference type="ARBA" id="ARBA00022989"/>
    </source>
</evidence>
<dbReference type="OrthoDB" id="3222at2759"/>
<evidence type="ECO:0000313" key="8">
    <source>
        <dbReference type="EMBL" id="GAU99111.1"/>
    </source>
</evidence>
<dbReference type="InterPro" id="IPR023271">
    <property type="entry name" value="Aquaporin-like"/>
</dbReference>
<keyword evidence="7" id="KW-0813">Transport</keyword>